<dbReference type="PROSITE" id="PS01033">
    <property type="entry name" value="GLOBIN"/>
    <property type="match status" value="1"/>
</dbReference>
<evidence type="ECO:0000256" key="4">
    <source>
        <dbReference type="ARBA" id="ARBA00022621"/>
    </source>
</evidence>
<comment type="similarity">
    <text evidence="10">Belongs to the globin family.</text>
</comment>
<keyword evidence="13" id="KW-0560">Oxidoreductase</keyword>
<evidence type="ECO:0000313" key="14">
    <source>
        <dbReference type="Proteomes" id="UP001204376"/>
    </source>
</evidence>
<dbReference type="EMBL" id="JANHOH010000002">
    <property type="protein sequence ID" value="MCQ6958650.1"/>
    <property type="molecule type" value="Genomic_DNA"/>
</dbReference>
<dbReference type="SUPFAM" id="SSF46458">
    <property type="entry name" value="Globin-like"/>
    <property type="match status" value="1"/>
</dbReference>
<evidence type="ECO:0000313" key="13">
    <source>
        <dbReference type="EMBL" id="MCQ6958650.1"/>
    </source>
</evidence>
<evidence type="ECO:0000256" key="5">
    <source>
        <dbReference type="ARBA" id="ARBA00022723"/>
    </source>
</evidence>
<keyword evidence="3 10" id="KW-0349">Heme</keyword>
<dbReference type="Pfam" id="PF00042">
    <property type="entry name" value="Globin"/>
    <property type="match status" value="1"/>
</dbReference>
<protein>
    <recommendedName>
        <fullName evidence="2">nitric oxide dioxygenase</fullName>
        <ecNumber evidence="2">1.14.12.17</ecNumber>
    </recommendedName>
</protein>
<comment type="catalytic activity">
    <reaction evidence="8">
        <text>2 nitric oxide + NADH + 2 O2 = 2 nitrate + NAD(+) + H(+)</text>
        <dbReference type="Rhea" id="RHEA:19469"/>
        <dbReference type="ChEBI" id="CHEBI:15378"/>
        <dbReference type="ChEBI" id="CHEBI:15379"/>
        <dbReference type="ChEBI" id="CHEBI:16480"/>
        <dbReference type="ChEBI" id="CHEBI:17632"/>
        <dbReference type="ChEBI" id="CHEBI:57540"/>
        <dbReference type="ChEBI" id="CHEBI:57945"/>
        <dbReference type="EC" id="1.14.12.17"/>
    </reaction>
</comment>
<dbReference type="CDD" id="cd14779">
    <property type="entry name" value="FHP_Ae-globin-like"/>
    <property type="match status" value="1"/>
</dbReference>
<evidence type="ECO:0000256" key="1">
    <source>
        <dbReference type="ARBA" id="ARBA00006401"/>
    </source>
</evidence>
<dbReference type="PROSITE" id="PS51384">
    <property type="entry name" value="FAD_FR"/>
    <property type="match status" value="1"/>
</dbReference>
<keyword evidence="10" id="KW-0813">Transport</keyword>
<dbReference type="SUPFAM" id="SSF52343">
    <property type="entry name" value="Ferredoxin reductase-like, C-terminal NADP-linked domain"/>
    <property type="match status" value="1"/>
</dbReference>
<feature type="domain" description="Globin" evidence="11">
    <location>
        <begin position="1"/>
        <end position="137"/>
    </location>
</feature>
<dbReference type="GO" id="GO:0008941">
    <property type="term" value="F:nitric oxide dioxygenase NAD(P)H activity"/>
    <property type="evidence" value="ECO:0007669"/>
    <property type="project" value="UniProtKB-EC"/>
</dbReference>
<evidence type="ECO:0000256" key="3">
    <source>
        <dbReference type="ARBA" id="ARBA00022617"/>
    </source>
</evidence>
<comment type="similarity">
    <text evidence="1">In the C-terminal section; belongs to the flavoprotein pyridine nucleotide cytochrome reductase family.</text>
</comment>
<dbReference type="RefSeq" id="WP_256538846.1">
    <property type="nucleotide sequence ID" value="NZ_JANHOH010000002.1"/>
</dbReference>
<evidence type="ECO:0000259" key="12">
    <source>
        <dbReference type="PROSITE" id="PS51384"/>
    </source>
</evidence>
<comment type="caution">
    <text evidence="13">The sequence shown here is derived from an EMBL/GenBank/DDBJ whole genome shotgun (WGS) entry which is preliminary data.</text>
</comment>
<feature type="domain" description="FAD-binding FR-type" evidence="12">
    <location>
        <begin position="151"/>
        <end position="262"/>
    </location>
</feature>
<keyword evidence="5" id="KW-0479">Metal-binding</keyword>
<name>A0ABT1T217_9SPHI</name>
<evidence type="ECO:0000256" key="9">
    <source>
        <dbReference type="ARBA" id="ARBA00049433"/>
    </source>
</evidence>
<reference evidence="13 14" key="1">
    <citation type="submission" date="2022-07" db="EMBL/GenBank/DDBJ databases">
        <title>Mucilaginibacter sp. JC4.</title>
        <authorList>
            <person name="Le V."/>
            <person name="Ko S.-R."/>
            <person name="Ahn C.-Y."/>
            <person name="Oh H.-M."/>
        </authorList>
    </citation>
    <scope>NUCLEOTIDE SEQUENCE [LARGE SCALE GENOMIC DNA]</scope>
    <source>
        <strain evidence="13 14">JC4</strain>
    </source>
</reference>
<proteinExistence type="inferred from homology"/>
<keyword evidence="14" id="KW-1185">Reference proteome</keyword>
<evidence type="ECO:0000256" key="8">
    <source>
        <dbReference type="ARBA" id="ARBA00048649"/>
    </source>
</evidence>
<dbReference type="PANTHER" id="PTHR43396">
    <property type="entry name" value="FLAVOHEMOPROTEIN"/>
    <property type="match status" value="1"/>
</dbReference>
<dbReference type="CDD" id="cd06184">
    <property type="entry name" value="flavohem_like_fad_nad_binding"/>
    <property type="match status" value="1"/>
</dbReference>
<comment type="catalytic activity">
    <reaction evidence="9">
        <text>2 nitric oxide + NADPH + 2 O2 = 2 nitrate + NADP(+) + H(+)</text>
        <dbReference type="Rhea" id="RHEA:19465"/>
        <dbReference type="ChEBI" id="CHEBI:15378"/>
        <dbReference type="ChEBI" id="CHEBI:15379"/>
        <dbReference type="ChEBI" id="CHEBI:16480"/>
        <dbReference type="ChEBI" id="CHEBI:17632"/>
        <dbReference type="ChEBI" id="CHEBI:57783"/>
        <dbReference type="ChEBI" id="CHEBI:58349"/>
        <dbReference type="EC" id="1.14.12.17"/>
    </reaction>
</comment>
<dbReference type="InterPro" id="IPR017938">
    <property type="entry name" value="Riboflavin_synthase-like_b-brl"/>
</dbReference>
<dbReference type="SUPFAM" id="SSF63380">
    <property type="entry name" value="Riboflavin synthase domain-like"/>
    <property type="match status" value="1"/>
</dbReference>
<keyword evidence="4 10" id="KW-0561">Oxygen transport</keyword>
<evidence type="ECO:0000256" key="7">
    <source>
        <dbReference type="ARBA" id="ARBA00023027"/>
    </source>
</evidence>
<dbReference type="Proteomes" id="UP001204376">
    <property type="component" value="Unassembled WGS sequence"/>
</dbReference>
<dbReference type="Gene3D" id="2.40.30.10">
    <property type="entry name" value="Translation factors"/>
    <property type="match status" value="1"/>
</dbReference>
<dbReference type="InterPro" id="IPR012292">
    <property type="entry name" value="Globin/Proto"/>
</dbReference>
<dbReference type="InterPro" id="IPR000971">
    <property type="entry name" value="Globin"/>
</dbReference>
<dbReference type="PANTHER" id="PTHR43396:SF3">
    <property type="entry name" value="FLAVOHEMOPROTEIN"/>
    <property type="match status" value="1"/>
</dbReference>
<gene>
    <name evidence="13" type="primary">hmpA</name>
    <name evidence="13" type="ORF">NPE20_11805</name>
</gene>
<dbReference type="InterPro" id="IPR009050">
    <property type="entry name" value="Globin-like_sf"/>
</dbReference>
<dbReference type="InterPro" id="IPR039261">
    <property type="entry name" value="FNR_nucleotide-bd"/>
</dbReference>
<dbReference type="Gene3D" id="1.10.490.10">
    <property type="entry name" value="Globins"/>
    <property type="match status" value="1"/>
</dbReference>
<organism evidence="13 14">
    <name type="scientific">Mucilaginibacter aquariorum</name>
    <dbReference type="NCBI Taxonomy" id="2967225"/>
    <lineage>
        <taxon>Bacteria</taxon>
        <taxon>Pseudomonadati</taxon>
        <taxon>Bacteroidota</taxon>
        <taxon>Sphingobacteriia</taxon>
        <taxon>Sphingobacteriales</taxon>
        <taxon>Sphingobacteriaceae</taxon>
        <taxon>Mucilaginibacter</taxon>
    </lineage>
</organism>
<dbReference type="EC" id="1.14.12.17" evidence="2"/>
<evidence type="ECO:0000256" key="2">
    <source>
        <dbReference type="ARBA" id="ARBA00012229"/>
    </source>
</evidence>
<dbReference type="InterPro" id="IPR001433">
    <property type="entry name" value="OxRdtase_FAD/NAD-bd"/>
</dbReference>
<keyword evidence="6" id="KW-0408">Iron</keyword>
<dbReference type="Gene3D" id="3.40.50.80">
    <property type="entry name" value="Nucleotide-binding domain of ferredoxin-NADP reductase (FNR) module"/>
    <property type="match status" value="1"/>
</dbReference>
<keyword evidence="7" id="KW-0520">NAD</keyword>
<evidence type="ECO:0000259" key="11">
    <source>
        <dbReference type="PROSITE" id="PS01033"/>
    </source>
</evidence>
<dbReference type="Pfam" id="PF00175">
    <property type="entry name" value="NAD_binding_1"/>
    <property type="match status" value="1"/>
</dbReference>
<sequence length="403" mass="45122">MTTDQKNLILATVPILKEHGVLLTTHFYGRMFKHNPELKNMFNMANQQTGKQQTALAMAVLAYAENIANPSVLMPVVDRIGHKHTSIDIRPEHYSIVGQHLIASIAEVLGDAATADILDAWTVAYNQLAKLMSGHEAHLYQNQTDKPNGWTGWRLFKLERKEMESAEICSFYLYPADGGKVPLHKPGQYISIKLFLPDLGMAQIRQYSISSAPNNNYYRISVKRETGATVDINGMISNQLHNDVNEGALVELTAPAGSFTLPDDLDAPVMFISGGVGLTPFMSMVQHLSGQQTKHPITWLHGCRNQTVHAFKDDLAQLVNTNSNIAQHIFYNNPTQHDIEEGIYEGFLDINQINGLTHQPGTRYFICGPSVFIQKQFNDLKQFGIDTRNIFFEEFGPQVLNLN</sequence>
<evidence type="ECO:0000256" key="6">
    <source>
        <dbReference type="ARBA" id="ARBA00023004"/>
    </source>
</evidence>
<accession>A0ABT1T217</accession>
<dbReference type="NCBIfam" id="NF009805">
    <property type="entry name" value="PRK13289.1"/>
    <property type="match status" value="1"/>
</dbReference>
<evidence type="ECO:0000256" key="10">
    <source>
        <dbReference type="RuleBase" id="RU000356"/>
    </source>
</evidence>
<dbReference type="InterPro" id="IPR017927">
    <property type="entry name" value="FAD-bd_FR_type"/>
</dbReference>